<organism evidence="2 3">
    <name type="scientific">Steinernema carpocapsae</name>
    <name type="common">Entomopathogenic nematode</name>
    <dbReference type="NCBI Taxonomy" id="34508"/>
    <lineage>
        <taxon>Eukaryota</taxon>
        <taxon>Metazoa</taxon>
        <taxon>Ecdysozoa</taxon>
        <taxon>Nematoda</taxon>
        <taxon>Chromadorea</taxon>
        <taxon>Rhabditida</taxon>
        <taxon>Tylenchina</taxon>
        <taxon>Panagrolaimomorpha</taxon>
        <taxon>Strongyloidoidea</taxon>
        <taxon>Steinernematidae</taxon>
        <taxon>Steinernema</taxon>
    </lineage>
</organism>
<dbReference type="EMBL" id="AZBU02000010">
    <property type="protein sequence ID" value="TKR62520.1"/>
    <property type="molecule type" value="Genomic_DNA"/>
</dbReference>
<evidence type="ECO:0000256" key="1">
    <source>
        <dbReference type="SAM" id="MobiDB-lite"/>
    </source>
</evidence>
<dbReference type="Proteomes" id="UP000298663">
    <property type="component" value="Unassembled WGS sequence"/>
</dbReference>
<protein>
    <submittedName>
        <fullName evidence="2">Uncharacterized protein</fullName>
    </submittedName>
</protein>
<feature type="region of interest" description="Disordered" evidence="1">
    <location>
        <begin position="1"/>
        <end position="80"/>
    </location>
</feature>
<reference evidence="2 3" key="1">
    <citation type="journal article" date="2015" name="Genome Biol.">
        <title>Comparative genomics of Steinernema reveals deeply conserved gene regulatory networks.</title>
        <authorList>
            <person name="Dillman A.R."/>
            <person name="Macchietto M."/>
            <person name="Porter C.F."/>
            <person name="Rogers A."/>
            <person name="Williams B."/>
            <person name="Antoshechkin I."/>
            <person name="Lee M.M."/>
            <person name="Goodwin Z."/>
            <person name="Lu X."/>
            <person name="Lewis E.E."/>
            <person name="Goodrich-Blair H."/>
            <person name="Stock S.P."/>
            <person name="Adams B.J."/>
            <person name="Sternberg P.W."/>
            <person name="Mortazavi A."/>
        </authorList>
    </citation>
    <scope>NUCLEOTIDE SEQUENCE [LARGE SCALE GENOMIC DNA]</scope>
    <source>
        <strain evidence="2 3">ALL</strain>
    </source>
</reference>
<keyword evidence="3" id="KW-1185">Reference proteome</keyword>
<comment type="caution">
    <text evidence="2">The sequence shown here is derived from an EMBL/GenBank/DDBJ whole genome shotgun (WGS) entry which is preliminary data.</text>
</comment>
<sequence length="80" mass="9564">MEKPELKPEAELQTASQKLKEIHLSQPEKAEKRSPRKLKRSGRMRPSKRRSSSRRWAKKRSPRMTAARKRRRKRSRSSRA</sequence>
<feature type="compositionally biased region" description="Basic and acidic residues" evidence="1">
    <location>
        <begin position="1"/>
        <end position="10"/>
    </location>
</feature>
<feature type="compositionally biased region" description="Basic residues" evidence="1">
    <location>
        <begin position="34"/>
        <end position="80"/>
    </location>
</feature>
<dbReference type="AlphaFoldDB" id="A0A4U5M1I0"/>
<feature type="compositionally biased region" description="Basic and acidic residues" evidence="1">
    <location>
        <begin position="18"/>
        <end position="33"/>
    </location>
</feature>
<evidence type="ECO:0000313" key="2">
    <source>
        <dbReference type="EMBL" id="TKR62520.1"/>
    </source>
</evidence>
<reference evidence="2 3" key="2">
    <citation type="journal article" date="2019" name="G3 (Bethesda)">
        <title>Hybrid Assembly of the Genome of the Entomopathogenic Nematode Steinernema carpocapsae Identifies the X-Chromosome.</title>
        <authorList>
            <person name="Serra L."/>
            <person name="Macchietto M."/>
            <person name="Macias-Munoz A."/>
            <person name="McGill C.J."/>
            <person name="Rodriguez I.M."/>
            <person name="Rodriguez B."/>
            <person name="Murad R."/>
            <person name="Mortazavi A."/>
        </authorList>
    </citation>
    <scope>NUCLEOTIDE SEQUENCE [LARGE SCALE GENOMIC DNA]</scope>
    <source>
        <strain evidence="2 3">ALL</strain>
    </source>
</reference>
<name>A0A4U5M1I0_STECR</name>
<evidence type="ECO:0000313" key="3">
    <source>
        <dbReference type="Proteomes" id="UP000298663"/>
    </source>
</evidence>
<gene>
    <name evidence="2" type="ORF">L596_026462</name>
</gene>
<proteinExistence type="predicted"/>
<accession>A0A4U5M1I0</accession>